<dbReference type="GO" id="GO:0005737">
    <property type="term" value="C:cytoplasm"/>
    <property type="evidence" value="ECO:0007669"/>
    <property type="project" value="UniProtKB-SubCell"/>
</dbReference>
<organism evidence="8 10">
    <name type="scientific">Clostridium innocuum</name>
    <dbReference type="NCBI Taxonomy" id="1522"/>
    <lineage>
        <taxon>Bacteria</taxon>
        <taxon>Bacillati</taxon>
        <taxon>Bacillota</taxon>
        <taxon>Clostridia</taxon>
        <taxon>Eubacteriales</taxon>
        <taxon>Clostridiaceae</taxon>
        <taxon>Clostridium</taxon>
    </lineage>
</organism>
<proteinExistence type="predicted"/>
<dbReference type="EMBL" id="JQIF01000076">
    <property type="protein sequence ID" value="KGJ52264.1"/>
    <property type="molecule type" value="Genomic_DNA"/>
</dbReference>
<keyword evidence="3 8" id="KW-0762">Sugar transport</keyword>
<dbReference type="Gene3D" id="2.70.70.10">
    <property type="entry name" value="Glucose Permease (Domain IIA)"/>
    <property type="match status" value="1"/>
</dbReference>
<gene>
    <name evidence="8" type="ORF">CIAN88_15755</name>
    <name evidence="9" type="ORF">GT664_05355</name>
</gene>
<sequence>MFGLKKKSRKVELVSPVNGKMIRLRDVPDQVFASEMMGPGVAFISNDGNICSPCDGELMTVFPTKHAIGIKAENGAEILIHFGIDTVQLEGSCFHQKIDAGNKVKKGDLIIEADIEAILEQGYSIDTPMIITNANEFHVTIHQADAVTVNTAAVISIEKK</sequence>
<accession>A0A099I2R4</accession>
<keyword evidence="2" id="KW-0813">Transport</keyword>
<dbReference type="SUPFAM" id="SSF51261">
    <property type="entry name" value="Duplicated hybrid motif"/>
    <property type="match status" value="1"/>
</dbReference>
<dbReference type="Pfam" id="PF00358">
    <property type="entry name" value="PTS_EIIA_1"/>
    <property type="match status" value="1"/>
</dbReference>
<evidence type="ECO:0000259" key="7">
    <source>
        <dbReference type="PROSITE" id="PS51093"/>
    </source>
</evidence>
<dbReference type="GO" id="GO:0016301">
    <property type="term" value="F:kinase activity"/>
    <property type="evidence" value="ECO:0007669"/>
    <property type="project" value="UniProtKB-KW"/>
</dbReference>
<dbReference type="PROSITE" id="PS00371">
    <property type="entry name" value="PTS_EIIA_TYPE_1_HIS"/>
    <property type="match status" value="1"/>
</dbReference>
<dbReference type="NCBIfam" id="TIGR00830">
    <property type="entry name" value="PTBA"/>
    <property type="match status" value="1"/>
</dbReference>
<keyword evidence="4" id="KW-0808">Transferase</keyword>
<dbReference type="InterPro" id="IPR050890">
    <property type="entry name" value="PTS_EIIA_component"/>
</dbReference>
<evidence type="ECO:0000256" key="4">
    <source>
        <dbReference type="ARBA" id="ARBA00022679"/>
    </source>
</evidence>
<keyword evidence="5" id="KW-0598">Phosphotransferase system</keyword>
<dbReference type="GO" id="GO:0009401">
    <property type="term" value="P:phosphoenolpyruvate-dependent sugar phosphotransferase system"/>
    <property type="evidence" value="ECO:0007669"/>
    <property type="project" value="UniProtKB-KW"/>
</dbReference>
<dbReference type="PANTHER" id="PTHR45008:SF1">
    <property type="entry name" value="PTS SYSTEM GLUCOSE-SPECIFIC EIIA COMPONENT"/>
    <property type="match status" value="1"/>
</dbReference>
<evidence type="ECO:0000256" key="6">
    <source>
        <dbReference type="ARBA" id="ARBA00022777"/>
    </source>
</evidence>
<evidence type="ECO:0000256" key="3">
    <source>
        <dbReference type="ARBA" id="ARBA00022597"/>
    </source>
</evidence>
<evidence type="ECO:0000313" key="10">
    <source>
        <dbReference type="Proteomes" id="UP000030008"/>
    </source>
</evidence>
<evidence type="ECO:0000256" key="1">
    <source>
        <dbReference type="ARBA" id="ARBA00004496"/>
    </source>
</evidence>
<comment type="caution">
    <text evidence="8">The sequence shown here is derived from an EMBL/GenBank/DDBJ whole genome shotgun (WGS) entry which is preliminary data.</text>
</comment>
<dbReference type="AlphaFoldDB" id="A0A099I2R4"/>
<comment type="subcellular location">
    <subcellularLocation>
        <location evidence="1">Cytoplasm</location>
    </subcellularLocation>
</comment>
<reference evidence="8 10" key="1">
    <citation type="submission" date="2014-08" db="EMBL/GenBank/DDBJ databases">
        <title>Clostridium innocuum, an unnegligible vancomycin-resistant pathogen causing extra-intestinal infections.</title>
        <authorList>
            <person name="Feng Y."/>
            <person name="Chiu C.-H."/>
        </authorList>
    </citation>
    <scope>NUCLEOTIDE SEQUENCE [LARGE SCALE GENOMIC DNA]</scope>
    <source>
        <strain evidence="8 10">AN88</strain>
    </source>
</reference>
<dbReference type="RefSeq" id="WP_008818873.1">
    <property type="nucleotide sequence ID" value="NZ_AP025565.1"/>
</dbReference>
<dbReference type="Proteomes" id="UP000604383">
    <property type="component" value="Unassembled WGS sequence"/>
</dbReference>
<dbReference type="PROSITE" id="PS51093">
    <property type="entry name" value="PTS_EIIA_TYPE_1"/>
    <property type="match status" value="1"/>
</dbReference>
<dbReference type="InterPro" id="IPR011055">
    <property type="entry name" value="Dup_hybrid_motif"/>
</dbReference>
<evidence type="ECO:0000313" key="8">
    <source>
        <dbReference type="EMBL" id="KGJ52264.1"/>
    </source>
</evidence>
<dbReference type="EMBL" id="WWTN01000006">
    <property type="protein sequence ID" value="MZH55204.1"/>
    <property type="molecule type" value="Genomic_DNA"/>
</dbReference>
<reference evidence="9" key="2">
    <citation type="journal article" date="2019" name="Nat. Med.">
        <title>A library of human gut bacterial isolates paired with longitudinal multiomics data enables mechanistic microbiome research.</title>
        <authorList>
            <person name="Poyet M."/>
            <person name="Groussin M."/>
            <person name="Gibbons S.M."/>
            <person name="Avila-Pacheco J."/>
            <person name="Jiang X."/>
            <person name="Kearney S.M."/>
            <person name="Perrotta A.R."/>
            <person name="Berdy B."/>
            <person name="Zhao S."/>
            <person name="Lieberman T.D."/>
            <person name="Swanson P.K."/>
            <person name="Smith M."/>
            <person name="Roesemann S."/>
            <person name="Alexander J.E."/>
            <person name="Rich S.A."/>
            <person name="Livny J."/>
            <person name="Vlamakis H."/>
            <person name="Clish C."/>
            <person name="Bullock K."/>
            <person name="Deik A."/>
            <person name="Scott J."/>
            <person name="Pierce K.A."/>
            <person name="Xavier R.J."/>
            <person name="Alm E.J."/>
        </authorList>
    </citation>
    <scope>NUCLEOTIDE SEQUENCE</scope>
    <source>
        <strain evidence="9">BIOML-A12</strain>
    </source>
</reference>
<feature type="domain" description="PTS EIIA type-1" evidence="7">
    <location>
        <begin position="29"/>
        <end position="133"/>
    </location>
</feature>
<evidence type="ECO:0000256" key="2">
    <source>
        <dbReference type="ARBA" id="ARBA00022448"/>
    </source>
</evidence>
<dbReference type="PANTHER" id="PTHR45008">
    <property type="entry name" value="PTS SYSTEM GLUCOSE-SPECIFIC EIIA COMPONENT"/>
    <property type="match status" value="1"/>
</dbReference>
<keyword evidence="6" id="KW-0418">Kinase</keyword>
<evidence type="ECO:0000313" key="9">
    <source>
        <dbReference type="EMBL" id="MZH55204.1"/>
    </source>
</evidence>
<dbReference type="Proteomes" id="UP000030008">
    <property type="component" value="Unassembled WGS sequence"/>
</dbReference>
<evidence type="ECO:0000256" key="5">
    <source>
        <dbReference type="ARBA" id="ARBA00022683"/>
    </source>
</evidence>
<protein>
    <submittedName>
        <fullName evidence="8">PTS glucose transporter subunit IIA</fullName>
    </submittedName>
</protein>
<dbReference type="FunFam" id="2.70.70.10:FF:000001">
    <property type="entry name" value="PTS system glucose-specific IIA component"/>
    <property type="match status" value="1"/>
</dbReference>
<dbReference type="InterPro" id="IPR001127">
    <property type="entry name" value="PTS_EIIA_1_perm"/>
</dbReference>
<name>A0A099I2R4_CLOIN</name>